<dbReference type="GO" id="GO:0016787">
    <property type="term" value="F:hydrolase activity"/>
    <property type="evidence" value="ECO:0007669"/>
    <property type="project" value="UniProtKB-KW"/>
</dbReference>
<dbReference type="InterPro" id="IPR005754">
    <property type="entry name" value="Sortase"/>
</dbReference>
<sequence>MQTVANISRIGEKILDRIVAIILILVILFAGYSLWNSYMLFRGGFAGDDLLKYKPQITEDGENPTLWDLMKINEDVVAWVTIDDTNIDHPVVQGEDNMEYVNKDAYKNFALSGAIFLDYRNNKEFKDPYSLLYGHHMDQGGMFGDVVLFEKKDYFDKHKTGTLFLPKETYRIEIFMVSKIDAYDSVIFNPSSIASMDNRQALIEHARKTKLHERDINIGNDRIIALSTCEKATTNGRTVVLGVIRPMNGDK</sequence>
<name>A0ABW9M8S1_9FIRM</name>
<dbReference type="CDD" id="cd05826">
    <property type="entry name" value="Sortase_B"/>
    <property type="match status" value="1"/>
</dbReference>
<protein>
    <submittedName>
        <fullName evidence="3">Class B sortase</fullName>
        <ecNumber evidence="3">3.4.22.71</ecNumber>
    </submittedName>
</protein>
<dbReference type="EC" id="3.4.22.71" evidence="3"/>
<feature type="transmembrane region" description="Helical" evidence="2">
    <location>
        <begin position="18"/>
        <end position="35"/>
    </location>
</feature>
<evidence type="ECO:0000256" key="2">
    <source>
        <dbReference type="SAM" id="Phobius"/>
    </source>
</evidence>
<keyword evidence="1 3" id="KW-0378">Hydrolase</keyword>
<organism evidence="3 4">
    <name type="scientific">Anaerococcus martiniensis</name>
    <dbReference type="NCBI Taxonomy" id="3115615"/>
    <lineage>
        <taxon>Bacteria</taxon>
        <taxon>Bacillati</taxon>
        <taxon>Bacillota</taxon>
        <taxon>Tissierellia</taxon>
        <taxon>Tissierellales</taxon>
        <taxon>Peptoniphilaceae</taxon>
        <taxon>Anaerococcus</taxon>
    </lineage>
</organism>
<dbReference type="NCBIfam" id="TIGR03064">
    <property type="entry name" value="sortase_srtB"/>
    <property type="match status" value="1"/>
</dbReference>
<dbReference type="Proteomes" id="UP001637996">
    <property type="component" value="Unassembled WGS sequence"/>
</dbReference>
<dbReference type="Pfam" id="PF04203">
    <property type="entry name" value="Sortase"/>
    <property type="match status" value="1"/>
</dbReference>
<dbReference type="InterPro" id="IPR023365">
    <property type="entry name" value="Sortase_dom-sf"/>
</dbReference>
<comment type="caution">
    <text evidence="3">The sequence shown here is derived from an EMBL/GenBank/DDBJ whole genome shotgun (WGS) entry which is preliminary data.</text>
</comment>
<evidence type="ECO:0000256" key="1">
    <source>
        <dbReference type="ARBA" id="ARBA00022801"/>
    </source>
</evidence>
<dbReference type="Gene3D" id="2.40.260.10">
    <property type="entry name" value="Sortase"/>
    <property type="match status" value="1"/>
</dbReference>
<reference evidence="3 4" key="1">
    <citation type="journal article" date="2025" name="Anaerobe">
        <title>Description of Anaerococcus kampingiae sp. nov., Anaerococcus groningensis sp. nov., Anaerococcus martiniensis sp. nov., and Anaerococcus cruorum sp. nov., isolated from human clinical specimens.</title>
        <authorList>
            <person name="Boiten K.E."/>
            <person name="Meijer J."/>
            <person name="van Wezel E.M."/>
            <person name="Veloo A.C.M."/>
        </authorList>
    </citation>
    <scope>NUCLEOTIDE SEQUENCE [LARGE SCALE GENOMIC DNA]</scope>
    <source>
        <strain evidence="3 4">ENR0831</strain>
    </source>
</reference>
<dbReference type="RefSeq" id="WP_410031387.1">
    <property type="nucleotide sequence ID" value="NZ_JBGMEI010000006.1"/>
</dbReference>
<keyword evidence="2" id="KW-0812">Transmembrane</keyword>
<evidence type="ECO:0000313" key="4">
    <source>
        <dbReference type="Proteomes" id="UP001637996"/>
    </source>
</evidence>
<keyword evidence="4" id="KW-1185">Reference proteome</keyword>
<dbReference type="SUPFAM" id="SSF63817">
    <property type="entry name" value="Sortase"/>
    <property type="match status" value="1"/>
</dbReference>
<dbReference type="EMBL" id="JBGMEI010000006">
    <property type="protein sequence ID" value="MFO3665705.1"/>
    <property type="molecule type" value="Genomic_DNA"/>
</dbReference>
<keyword evidence="2" id="KW-1133">Transmembrane helix</keyword>
<keyword evidence="2" id="KW-0472">Membrane</keyword>
<proteinExistence type="predicted"/>
<evidence type="ECO:0000313" key="3">
    <source>
        <dbReference type="EMBL" id="MFO3665705.1"/>
    </source>
</evidence>
<gene>
    <name evidence="3" type="primary">srtB</name>
    <name evidence="3" type="ORF">ACCQ41_05545</name>
</gene>
<dbReference type="InterPro" id="IPR009835">
    <property type="entry name" value="SrtB"/>
</dbReference>
<accession>A0ABW9M8S1</accession>